<evidence type="ECO:0000256" key="5">
    <source>
        <dbReference type="ARBA" id="ARBA00023157"/>
    </source>
</evidence>
<sequence length="677" mass="76301">MRGAVKNVANLLKVAQPAASLRLISLLWSRATFSDDSMANRSASLLLCICLPLLALGQFHDGFTHHAVLDNSDAYYLYWRPGATGNDYIEFEVQVKTKGWIGLGFSPNGAMAGSDIVIMWIDTNNQPHISDRHGRTEGANGFPPEDAQQNYEIVEARENATHTTIRFKRKQSTCDADDWPITTDTTRVIWAFSNDKPKSASDIKMHLTDTRGVRSLHLLYPQTKNRAREIFRQPDMTTFDVFVNNVTVPHNSRTLYWCQIFKVPKFPKKRHLVGYEMLVQPGNEKYVHHLVIYGCRKDMSELLNKPQVCIDENNPQFSPMKDCFDVLTAWAIGGEPFAYPDDMGAVWFSDEFDYIVGEFHYDNSDFRKDITDSSGMRMYLTETLRPVETGRFTMGTLSDPLHMVIPPKTESFTLYAYCPAECTTNLQDEPMKIFTGILHTHLLGVKIRIRQVRNGIELPNVLFDNHYDFNYQSSIVLDKHPTIQAGDDLILECEYNSKDRDVPTFGGLGTTEEMCMAILEYYPKRQHMTEHCYSGLDTESMIKMFGANNLTMGAKNVPIAANSDKTTVINAKGENQTFKDMVKDSDWGANSAKNRFGLVQDLEKLGRDDPQDVVCLIYPKNATDPKVSSVSIKLERNPTITVAFDNTDPVCLAVTSLSPAWIPTILSLTAGVVVALL</sequence>
<comment type="subcellular location">
    <subcellularLocation>
        <location evidence="1">Membrane</location>
    </subcellularLocation>
</comment>
<dbReference type="InterPro" id="IPR028460">
    <property type="entry name" value="Tbh/DBH"/>
</dbReference>
<dbReference type="Pfam" id="PF03351">
    <property type="entry name" value="DOMON"/>
    <property type="match status" value="1"/>
</dbReference>
<dbReference type="GO" id="GO:0030667">
    <property type="term" value="C:secretory granule membrane"/>
    <property type="evidence" value="ECO:0007669"/>
    <property type="project" value="TreeGrafter"/>
</dbReference>
<keyword evidence="6" id="KW-0325">Glycoprotein</keyword>
<feature type="domain" description="DOMON" evidence="7">
    <location>
        <begin position="73"/>
        <end position="193"/>
    </location>
</feature>
<dbReference type="CDD" id="cd09631">
    <property type="entry name" value="DOMON_DOH"/>
    <property type="match status" value="1"/>
</dbReference>
<accession>A0A914XJ40</accession>
<keyword evidence="5" id="KW-1015">Disulfide bond</keyword>
<evidence type="ECO:0000313" key="9">
    <source>
        <dbReference type="WBParaSite" id="PSAMB.scaffold8448size6214.g31392.t1"/>
    </source>
</evidence>
<dbReference type="InterPro" id="IPR008977">
    <property type="entry name" value="PHM/PNGase_F_dom_sf"/>
</dbReference>
<dbReference type="PANTHER" id="PTHR10157">
    <property type="entry name" value="DOPAMINE BETA HYDROXYLASE RELATED"/>
    <property type="match status" value="1"/>
</dbReference>
<dbReference type="InterPro" id="IPR005018">
    <property type="entry name" value="DOMON_domain"/>
</dbReference>
<dbReference type="SMART" id="SM00664">
    <property type="entry name" value="DoH"/>
    <property type="match status" value="1"/>
</dbReference>
<evidence type="ECO:0000256" key="3">
    <source>
        <dbReference type="ARBA" id="ARBA00022729"/>
    </source>
</evidence>
<dbReference type="PROSITE" id="PS50836">
    <property type="entry name" value="DOMON"/>
    <property type="match status" value="1"/>
</dbReference>
<dbReference type="Gene3D" id="2.60.120.310">
    <property type="entry name" value="Copper type II, ascorbate-dependent monooxygenase, N-terminal domain"/>
    <property type="match status" value="1"/>
</dbReference>
<dbReference type="InterPro" id="IPR000945">
    <property type="entry name" value="DBH-like"/>
</dbReference>
<dbReference type="GO" id="GO:0042420">
    <property type="term" value="P:dopamine catabolic process"/>
    <property type="evidence" value="ECO:0007669"/>
    <property type="project" value="TreeGrafter"/>
</dbReference>
<comment type="similarity">
    <text evidence="2">Belongs to the copper type II ascorbate-dependent monooxygenase family.</text>
</comment>
<organism evidence="8 9">
    <name type="scientific">Plectus sambesii</name>
    <dbReference type="NCBI Taxonomy" id="2011161"/>
    <lineage>
        <taxon>Eukaryota</taxon>
        <taxon>Metazoa</taxon>
        <taxon>Ecdysozoa</taxon>
        <taxon>Nematoda</taxon>
        <taxon>Chromadorea</taxon>
        <taxon>Plectida</taxon>
        <taxon>Plectina</taxon>
        <taxon>Plectoidea</taxon>
        <taxon>Plectidae</taxon>
        <taxon>Plectus</taxon>
    </lineage>
</organism>
<evidence type="ECO:0000256" key="6">
    <source>
        <dbReference type="ARBA" id="ARBA00023180"/>
    </source>
</evidence>
<dbReference type="Pfam" id="PF01082">
    <property type="entry name" value="Cu2_monooxygen"/>
    <property type="match status" value="1"/>
</dbReference>
<keyword evidence="3" id="KW-0732">Signal</keyword>
<keyword evidence="8" id="KW-1185">Reference proteome</keyword>
<dbReference type="Proteomes" id="UP000887566">
    <property type="component" value="Unplaced"/>
</dbReference>
<dbReference type="FunFam" id="2.60.40.1210:FF:000001">
    <property type="entry name" value="Monooxygenase, DBH-like 1, like"/>
    <property type="match status" value="1"/>
</dbReference>
<dbReference type="GO" id="GO:0004500">
    <property type="term" value="F:dopamine beta-monooxygenase activity"/>
    <property type="evidence" value="ECO:0007669"/>
    <property type="project" value="InterPro"/>
</dbReference>
<dbReference type="GO" id="GO:0005507">
    <property type="term" value="F:copper ion binding"/>
    <property type="evidence" value="ECO:0007669"/>
    <property type="project" value="InterPro"/>
</dbReference>
<evidence type="ECO:0000313" key="8">
    <source>
        <dbReference type="Proteomes" id="UP000887566"/>
    </source>
</evidence>
<evidence type="ECO:0000256" key="1">
    <source>
        <dbReference type="ARBA" id="ARBA00004370"/>
    </source>
</evidence>
<dbReference type="PRINTS" id="PR00767">
    <property type="entry name" value="DBMONOXGNASE"/>
</dbReference>
<dbReference type="Gene3D" id="2.60.120.230">
    <property type="match status" value="1"/>
</dbReference>
<name>A0A914XJ40_9BILA</name>
<dbReference type="InterPro" id="IPR024548">
    <property type="entry name" value="Cu2_monoox_C"/>
</dbReference>
<dbReference type="AlphaFoldDB" id="A0A914XJ40"/>
<protein>
    <submittedName>
        <fullName evidence="9">DOMON domain-containing protein</fullName>
    </submittedName>
</protein>
<dbReference type="WBParaSite" id="PSAMB.scaffold8448size6214.g31392.t1">
    <property type="protein sequence ID" value="PSAMB.scaffold8448size6214.g31392.t1"/>
    <property type="gene ID" value="PSAMB.scaffold8448size6214.g31392"/>
</dbReference>
<evidence type="ECO:0000256" key="2">
    <source>
        <dbReference type="ARBA" id="ARBA00010676"/>
    </source>
</evidence>
<evidence type="ECO:0000259" key="7">
    <source>
        <dbReference type="PROSITE" id="PS50836"/>
    </source>
</evidence>
<reference evidence="9" key="1">
    <citation type="submission" date="2022-11" db="UniProtKB">
        <authorList>
            <consortium name="WormBaseParasite"/>
        </authorList>
    </citation>
    <scope>IDENTIFICATION</scope>
</reference>
<evidence type="ECO:0000256" key="4">
    <source>
        <dbReference type="ARBA" id="ARBA00023136"/>
    </source>
</evidence>
<dbReference type="FunFam" id="2.60.120.230:FF:000001">
    <property type="entry name" value="Monooxygenase, DBH-like 1"/>
    <property type="match status" value="1"/>
</dbReference>
<keyword evidence="4" id="KW-0472">Membrane</keyword>
<dbReference type="SUPFAM" id="SSF49344">
    <property type="entry name" value="CBD9-like"/>
    <property type="match status" value="1"/>
</dbReference>
<dbReference type="PANTHER" id="PTHR10157:SF23">
    <property type="entry name" value="MOXD1 HOMOLOG 1"/>
    <property type="match status" value="1"/>
</dbReference>
<dbReference type="GO" id="GO:0005615">
    <property type="term" value="C:extracellular space"/>
    <property type="evidence" value="ECO:0007669"/>
    <property type="project" value="TreeGrafter"/>
</dbReference>
<dbReference type="InterPro" id="IPR000323">
    <property type="entry name" value="Cu2_ascorb_mOase_N"/>
</dbReference>
<proteinExistence type="inferred from homology"/>
<dbReference type="Gene3D" id="2.60.40.1210">
    <property type="entry name" value="Cellobiose dehydrogenase, cytochrome domain"/>
    <property type="match status" value="1"/>
</dbReference>
<dbReference type="GO" id="GO:0006589">
    <property type="term" value="P:octopamine biosynthetic process"/>
    <property type="evidence" value="ECO:0007669"/>
    <property type="project" value="TreeGrafter"/>
</dbReference>
<dbReference type="Pfam" id="PF03712">
    <property type="entry name" value="Cu2_monoox_C"/>
    <property type="match status" value="1"/>
</dbReference>
<dbReference type="GO" id="GO:0042421">
    <property type="term" value="P:norepinephrine biosynthetic process"/>
    <property type="evidence" value="ECO:0007669"/>
    <property type="project" value="TreeGrafter"/>
</dbReference>
<dbReference type="InterPro" id="IPR036939">
    <property type="entry name" value="Cu2_ascorb_mOase_N_sf"/>
</dbReference>
<dbReference type="InterPro" id="IPR014784">
    <property type="entry name" value="Cu2_ascorb_mOase-like_C"/>
</dbReference>
<dbReference type="InterPro" id="IPR045266">
    <property type="entry name" value="DOH_DOMON"/>
</dbReference>
<dbReference type="SUPFAM" id="SSF49742">
    <property type="entry name" value="PHM/PNGase F"/>
    <property type="match status" value="2"/>
</dbReference>